<sequence>MDHVRVARGRIRHLMEVSSGEVKYLCFVLLCKYVS</sequence>
<keyword evidence="2" id="KW-1185">Reference proteome</keyword>
<organism evidence="1 2">
    <name type="scientific">Rubroshorea leprosula</name>
    <dbReference type="NCBI Taxonomy" id="152421"/>
    <lineage>
        <taxon>Eukaryota</taxon>
        <taxon>Viridiplantae</taxon>
        <taxon>Streptophyta</taxon>
        <taxon>Embryophyta</taxon>
        <taxon>Tracheophyta</taxon>
        <taxon>Spermatophyta</taxon>
        <taxon>Magnoliopsida</taxon>
        <taxon>eudicotyledons</taxon>
        <taxon>Gunneridae</taxon>
        <taxon>Pentapetalae</taxon>
        <taxon>rosids</taxon>
        <taxon>malvids</taxon>
        <taxon>Malvales</taxon>
        <taxon>Dipterocarpaceae</taxon>
        <taxon>Rubroshorea</taxon>
    </lineage>
</organism>
<protein>
    <submittedName>
        <fullName evidence="1">Uncharacterized protein</fullName>
    </submittedName>
</protein>
<comment type="caution">
    <text evidence="1">The sequence shown here is derived from an EMBL/GenBank/DDBJ whole genome shotgun (WGS) entry which is preliminary data.</text>
</comment>
<proteinExistence type="predicted"/>
<reference evidence="1 2" key="1">
    <citation type="journal article" date="2021" name="Commun. Biol.">
        <title>The genome of Shorea leprosula (Dipterocarpaceae) highlights the ecological relevance of drought in aseasonal tropical rainforests.</title>
        <authorList>
            <person name="Ng K.K.S."/>
            <person name="Kobayashi M.J."/>
            <person name="Fawcett J.A."/>
            <person name="Hatakeyama M."/>
            <person name="Paape T."/>
            <person name="Ng C.H."/>
            <person name="Ang C.C."/>
            <person name="Tnah L.H."/>
            <person name="Lee C.T."/>
            <person name="Nishiyama T."/>
            <person name="Sese J."/>
            <person name="O'Brien M.J."/>
            <person name="Copetti D."/>
            <person name="Mohd Noor M.I."/>
            <person name="Ong R.C."/>
            <person name="Putra M."/>
            <person name="Sireger I.Z."/>
            <person name="Indrioko S."/>
            <person name="Kosugi Y."/>
            <person name="Izuno A."/>
            <person name="Isagi Y."/>
            <person name="Lee S.L."/>
            <person name="Shimizu K.K."/>
        </authorList>
    </citation>
    <scope>NUCLEOTIDE SEQUENCE [LARGE SCALE GENOMIC DNA]</scope>
    <source>
        <strain evidence="1">214</strain>
    </source>
</reference>
<dbReference type="Proteomes" id="UP001054252">
    <property type="component" value="Unassembled WGS sequence"/>
</dbReference>
<gene>
    <name evidence="1" type="ORF">SLEP1_g57441</name>
</gene>
<evidence type="ECO:0000313" key="1">
    <source>
        <dbReference type="EMBL" id="GKV50743.1"/>
    </source>
</evidence>
<evidence type="ECO:0000313" key="2">
    <source>
        <dbReference type="Proteomes" id="UP001054252"/>
    </source>
</evidence>
<accession>A0AAV5MMX6</accession>
<name>A0AAV5MMX6_9ROSI</name>
<dbReference type="AlphaFoldDB" id="A0AAV5MMX6"/>
<dbReference type="EMBL" id="BPVZ01000392">
    <property type="protein sequence ID" value="GKV50743.1"/>
    <property type="molecule type" value="Genomic_DNA"/>
</dbReference>